<protein>
    <recommendedName>
        <fullName evidence="3">F-box domain-containing protein</fullName>
    </recommendedName>
</protein>
<dbReference type="Proteomes" id="UP000307440">
    <property type="component" value="Unassembled WGS sequence"/>
</dbReference>
<accession>A0A5C3LA02</accession>
<evidence type="ECO:0000256" key="2">
    <source>
        <dbReference type="SAM" id="MobiDB-lite"/>
    </source>
</evidence>
<feature type="coiled-coil region" evidence="1">
    <location>
        <begin position="62"/>
        <end position="89"/>
    </location>
</feature>
<keyword evidence="5" id="KW-1185">Reference proteome</keyword>
<dbReference type="SMART" id="SM00256">
    <property type="entry name" value="FBOX"/>
    <property type="match status" value="1"/>
</dbReference>
<dbReference type="Pfam" id="PF12937">
    <property type="entry name" value="F-box-like"/>
    <property type="match status" value="1"/>
</dbReference>
<dbReference type="SUPFAM" id="SSF81383">
    <property type="entry name" value="F-box domain"/>
    <property type="match status" value="1"/>
</dbReference>
<evidence type="ECO:0000313" key="5">
    <source>
        <dbReference type="Proteomes" id="UP000307440"/>
    </source>
</evidence>
<dbReference type="Gene3D" id="1.20.1280.50">
    <property type="match status" value="1"/>
</dbReference>
<reference evidence="4 5" key="1">
    <citation type="journal article" date="2019" name="Nat. Ecol. Evol.">
        <title>Megaphylogeny resolves global patterns of mushroom evolution.</title>
        <authorList>
            <person name="Varga T."/>
            <person name="Krizsan K."/>
            <person name="Foldi C."/>
            <person name="Dima B."/>
            <person name="Sanchez-Garcia M."/>
            <person name="Sanchez-Ramirez S."/>
            <person name="Szollosi G.J."/>
            <person name="Szarkandi J.G."/>
            <person name="Papp V."/>
            <person name="Albert L."/>
            <person name="Andreopoulos W."/>
            <person name="Angelini C."/>
            <person name="Antonin V."/>
            <person name="Barry K.W."/>
            <person name="Bougher N.L."/>
            <person name="Buchanan P."/>
            <person name="Buyck B."/>
            <person name="Bense V."/>
            <person name="Catcheside P."/>
            <person name="Chovatia M."/>
            <person name="Cooper J."/>
            <person name="Damon W."/>
            <person name="Desjardin D."/>
            <person name="Finy P."/>
            <person name="Geml J."/>
            <person name="Haridas S."/>
            <person name="Hughes K."/>
            <person name="Justo A."/>
            <person name="Karasinski D."/>
            <person name="Kautmanova I."/>
            <person name="Kiss B."/>
            <person name="Kocsube S."/>
            <person name="Kotiranta H."/>
            <person name="LaButti K.M."/>
            <person name="Lechner B.E."/>
            <person name="Liimatainen K."/>
            <person name="Lipzen A."/>
            <person name="Lukacs Z."/>
            <person name="Mihaltcheva S."/>
            <person name="Morgado L.N."/>
            <person name="Niskanen T."/>
            <person name="Noordeloos M.E."/>
            <person name="Ohm R.A."/>
            <person name="Ortiz-Santana B."/>
            <person name="Ovrebo C."/>
            <person name="Racz N."/>
            <person name="Riley R."/>
            <person name="Savchenko A."/>
            <person name="Shiryaev A."/>
            <person name="Soop K."/>
            <person name="Spirin V."/>
            <person name="Szebenyi C."/>
            <person name="Tomsovsky M."/>
            <person name="Tulloss R.E."/>
            <person name="Uehling J."/>
            <person name="Grigoriev I.V."/>
            <person name="Vagvolgyi C."/>
            <person name="Papp T."/>
            <person name="Martin F.M."/>
            <person name="Miettinen O."/>
            <person name="Hibbett D.S."/>
            <person name="Nagy L.G."/>
        </authorList>
    </citation>
    <scope>NUCLEOTIDE SEQUENCE [LARGE SCALE GENOMIC DNA]</scope>
    <source>
        <strain evidence="4 5">CBS 121175</strain>
    </source>
</reference>
<evidence type="ECO:0000256" key="1">
    <source>
        <dbReference type="SAM" id="Coils"/>
    </source>
</evidence>
<dbReference type="OrthoDB" id="3193353at2759"/>
<feature type="domain" description="F-box" evidence="3">
    <location>
        <begin position="1"/>
        <end position="45"/>
    </location>
</feature>
<dbReference type="STRING" id="230819.A0A5C3LA02"/>
<dbReference type="InterPro" id="IPR001810">
    <property type="entry name" value="F-box_dom"/>
</dbReference>
<keyword evidence="1" id="KW-0175">Coiled coil</keyword>
<evidence type="ECO:0000259" key="3">
    <source>
        <dbReference type="PROSITE" id="PS50181"/>
    </source>
</evidence>
<dbReference type="EMBL" id="ML210148">
    <property type="protein sequence ID" value="TFK29600.1"/>
    <property type="molecule type" value="Genomic_DNA"/>
</dbReference>
<dbReference type="InterPro" id="IPR036047">
    <property type="entry name" value="F-box-like_dom_sf"/>
</dbReference>
<organism evidence="4 5">
    <name type="scientific">Coprinopsis marcescibilis</name>
    <name type="common">Agaric fungus</name>
    <name type="synonym">Psathyrella marcescibilis</name>
    <dbReference type="NCBI Taxonomy" id="230819"/>
    <lineage>
        <taxon>Eukaryota</taxon>
        <taxon>Fungi</taxon>
        <taxon>Dikarya</taxon>
        <taxon>Basidiomycota</taxon>
        <taxon>Agaricomycotina</taxon>
        <taxon>Agaricomycetes</taxon>
        <taxon>Agaricomycetidae</taxon>
        <taxon>Agaricales</taxon>
        <taxon>Agaricineae</taxon>
        <taxon>Psathyrellaceae</taxon>
        <taxon>Coprinopsis</taxon>
    </lineage>
</organism>
<name>A0A5C3LA02_COPMA</name>
<sequence>MVAEFPDDIFLLIFMELDLRDIQPVRLTCARFLHLTKQKSFWQRLLQTHINNHVPIPGYRNLRIETATAEQLENLVKDAQRLHENWTSASPTAKWNLTTQASTTHHAQVVRLHFLELQARKLLVTLSLLRDAPHQRFLIQAWDISTTSSQLTCVAQQEIPDFNSMAINDTIPTSQGPTQSAGIIAIHASNSITVYGLTPHPQSPSNGFGVVARVPIPTKRLHLLSGSKVLSSDEQERLYLWDIQRPQVALQLRNVEAGQHQAVLAAILEDDCIIVFRVMTLEVYPLPSPEFEQSTVIEAAVCHRWQWKLDSIAVTKRCQGSTSTAASRSSPSPSGASSSASSTRATTPIACLIRFTGFFPWPFNLLHEFVLSPEPTFQAETGGISVENSPYRFPPILRQTIAAPTRLFSPTDAVLGPYGTTIWIDNHTEDYFNRPDHGQRLASKVTRPGVGDAGQDGVDEQVDFEQDLSEQTATTMASSVLLYNDIDNWSKVGMDEEEGVVAIGRLDGGITVLWYR</sequence>
<feature type="region of interest" description="Disordered" evidence="2">
    <location>
        <begin position="322"/>
        <end position="342"/>
    </location>
</feature>
<evidence type="ECO:0000313" key="4">
    <source>
        <dbReference type="EMBL" id="TFK29600.1"/>
    </source>
</evidence>
<gene>
    <name evidence="4" type="ORF">FA15DRAFT_609595</name>
</gene>
<proteinExistence type="predicted"/>
<dbReference type="AlphaFoldDB" id="A0A5C3LA02"/>
<dbReference type="PROSITE" id="PS50181">
    <property type="entry name" value="FBOX"/>
    <property type="match status" value="1"/>
</dbReference>